<evidence type="ECO:0000313" key="4">
    <source>
        <dbReference type="Proteomes" id="UP000094236"/>
    </source>
</evidence>
<organism evidence="3 4">
    <name type="scientific">Pachysolen tannophilus NRRL Y-2460</name>
    <dbReference type="NCBI Taxonomy" id="669874"/>
    <lineage>
        <taxon>Eukaryota</taxon>
        <taxon>Fungi</taxon>
        <taxon>Dikarya</taxon>
        <taxon>Ascomycota</taxon>
        <taxon>Saccharomycotina</taxon>
        <taxon>Pichiomycetes</taxon>
        <taxon>Pachysolenaceae</taxon>
        <taxon>Pachysolen</taxon>
    </lineage>
</organism>
<evidence type="ECO:0008006" key="5">
    <source>
        <dbReference type="Google" id="ProtNLM"/>
    </source>
</evidence>
<feature type="domain" description="Glycosyl hydrolase family 92" evidence="1">
    <location>
        <begin position="315"/>
        <end position="786"/>
    </location>
</feature>
<dbReference type="OrthoDB" id="449263at2759"/>
<dbReference type="AlphaFoldDB" id="A0A1E4TXK7"/>
<accession>A0A1E4TXK7</accession>
<dbReference type="GO" id="GO:0005829">
    <property type="term" value="C:cytosol"/>
    <property type="evidence" value="ECO:0007669"/>
    <property type="project" value="TreeGrafter"/>
</dbReference>
<dbReference type="Pfam" id="PF17678">
    <property type="entry name" value="Glyco_hydro_92N"/>
    <property type="match status" value="1"/>
</dbReference>
<dbReference type="STRING" id="669874.A0A1E4TXK7"/>
<gene>
    <name evidence="3" type="ORF">PACTADRAFT_15059</name>
</gene>
<evidence type="ECO:0000259" key="2">
    <source>
        <dbReference type="Pfam" id="PF17678"/>
    </source>
</evidence>
<dbReference type="GO" id="GO:0006516">
    <property type="term" value="P:glycoprotein catabolic process"/>
    <property type="evidence" value="ECO:0007669"/>
    <property type="project" value="TreeGrafter"/>
</dbReference>
<dbReference type="Gene3D" id="2.70.98.10">
    <property type="match status" value="1"/>
</dbReference>
<evidence type="ECO:0000259" key="1">
    <source>
        <dbReference type="Pfam" id="PF07971"/>
    </source>
</evidence>
<dbReference type="InterPro" id="IPR014718">
    <property type="entry name" value="GH-type_carb-bd"/>
</dbReference>
<keyword evidence="4" id="KW-1185">Reference proteome</keyword>
<dbReference type="EMBL" id="KV454012">
    <property type="protein sequence ID" value="ODV96523.1"/>
    <property type="molecule type" value="Genomic_DNA"/>
</dbReference>
<dbReference type="PANTHER" id="PTHR12143:SF38">
    <property type="entry name" value="ALPHA-1,2-MANNOSIDASE FAMILY PROTEIN (AFU_ORTHOLOGUE AFUA_5G10520)"/>
    <property type="match status" value="1"/>
</dbReference>
<dbReference type="NCBIfam" id="TIGR01180">
    <property type="entry name" value="aman2_put"/>
    <property type="match status" value="1"/>
</dbReference>
<dbReference type="InterPro" id="IPR005887">
    <property type="entry name" value="GH92_a_mannosidase_put"/>
</dbReference>
<dbReference type="Gene3D" id="1.20.1050.60">
    <property type="entry name" value="alpha-1,2-mannosidase"/>
    <property type="match status" value="1"/>
</dbReference>
<dbReference type="InterPro" id="IPR012939">
    <property type="entry name" value="Glyco_hydro_92"/>
</dbReference>
<dbReference type="SUPFAM" id="SSF48208">
    <property type="entry name" value="Six-hairpin glycosidases"/>
    <property type="match status" value="1"/>
</dbReference>
<dbReference type="GO" id="GO:0005634">
    <property type="term" value="C:nucleus"/>
    <property type="evidence" value="ECO:0007669"/>
    <property type="project" value="TreeGrafter"/>
</dbReference>
<dbReference type="PANTHER" id="PTHR12143">
    <property type="entry name" value="PEPTIDE N-GLYCANASE PNGASE -RELATED"/>
    <property type="match status" value="1"/>
</dbReference>
<proteinExistence type="predicted"/>
<dbReference type="InterPro" id="IPR041371">
    <property type="entry name" value="GH92_N"/>
</dbReference>
<dbReference type="GO" id="GO:0000224">
    <property type="term" value="F:peptide-N4-(N-acetyl-beta-glucosaminyl)asparagine amidase activity"/>
    <property type="evidence" value="ECO:0007669"/>
    <property type="project" value="TreeGrafter"/>
</dbReference>
<dbReference type="FunFam" id="3.30.2080.10:FF:000001">
    <property type="entry name" value="Alpha-1,2-mannosidase subfamily"/>
    <property type="match status" value="1"/>
</dbReference>
<dbReference type="GO" id="GO:0030246">
    <property type="term" value="F:carbohydrate binding"/>
    <property type="evidence" value="ECO:0007669"/>
    <property type="project" value="InterPro"/>
</dbReference>
<dbReference type="Pfam" id="PF07971">
    <property type="entry name" value="Glyco_hydro_92"/>
    <property type="match status" value="1"/>
</dbReference>
<feature type="domain" description="Glycosyl hydrolase family 92 N-terminal" evidence="2">
    <location>
        <begin position="63"/>
        <end position="309"/>
    </location>
</feature>
<name>A0A1E4TXK7_PACTA</name>
<dbReference type="FunFam" id="1.20.1050.60:FF:000002">
    <property type="entry name" value="Glycosyl hydrolase family 92"/>
    <property type="match status" value="1"/>
</dbReference>
<dbReference type="GO" id="GO:0005975">
    <property type="term" value="P:carbohydrate metabolic process"/>
    <property type="evidence" value="ECO:0007669"/>
    <property type="project" value="InterPro"/>
</dbReference>
<dbReference type="Gene3D" id="1.20.1610.10">
    <property type="entry name" value="alpha-1,2-mannosidases domains"/>
    <property type="match status" value="1"/>
</dbReference>
<dbReference type="InterPro" id="IPR008928">
    <property type="entry name" value="6-hairpin_glycosidase_sf"/>
</dbReference>
<protein>
    <recommendedName>
        <fullName evidence="5">Glycoside hydrolase family 92 protein</fullName>
    </recommendedName>
</protein>
<reference evidence="4" key="1">
    <citation type="submission" date="2016-05" db="EMBL/GenBank/DDBJ databases">
        <title>Comparative genomics of biotechnologically important yeasts.</title>
        <authorList>
            <consortium name="DOE Joint Genome Institute"/>
            <person name="Riley R."/>
            <person name="Haridas S."/>
            <person name="Wolfe K.H."/>
            <person name="Lopes M.R."/>
            <person name="Hittinger C.T."/>
            <person name="Goker M."/>
            <person name="Salamov A."/>
            <person name="Wisecaver J."/>
            <person name="Long T.M."/>
            <person name="Aerts A.L."/>
            <person name="Barry K."/>
            <person name="Choi C."/>
            <person name="Clum A."/>
            <person name="Coughlan A.Y."/>
            <person name="Deshpande S."/>
            <person name="Douglass A.P."/>
            <person name="Hanson S.J."/>
            <person name="Klenk H.-P."/>
            <person name="Labutti K."/>
            <person name="Lapidus A."/>
            <person name="Lindquist E."/>
            <person name="Lipzen A."/>
            <person name="Meier-Kolthoff J.P."/>
            <person name="Ohm R.A."/>
            <person name="Otillar R.P."/>
            <person name="Pangilinan J."/>
            <person name="Peng Y."/>
            <person name="Rokas A."/>
            <person name="Rosa C.A."/>
            <person name="Scheuner C."/>
            <person name="Sibirny A.A."/>
            <person name="Slot J.C."/>
            <person name="Stielow J.B."/>
            <person name="Sun H."/>
            <person name="Kurtzman C.P."/>
            <person name="Blackwell M."/>
            <person name="Grigoriev I.V."/>
            <person name="Jeffries T.W."/>
        </authorList>
    </citation>
    <scope>NUCLEOTIDE SEQUENCE [LARGE SCALE GENOMIC DNA]</scope>
    <source>
        <strain evidence="4">NRRL Y-2460</strain>
    </source>
</reference>
<dbReference type="InterPro" id="IPR050883">
    <property type="entry name" value="PNGase"/>
</dbReference>
<dbReference type="FunFam" id="1.20.1610.10:FF:000003">
    <property type="entry name" value="Glycoside hydrolase family 92 protein"/>
    <property type="match status" value="1"/>
</dbReference>
<dbReference type="Proteomes" id="UP000094236">
    <property type="component" value="Unassembled WGS sequence"/>
</dbReference>
<dbReference type="Gene3D" id="3.30.2080.10">
    <property type="entry name" value="GH92 mannosidase domain"/>
    <property type="match status" value="1"/>
</dbReference>
<evidence type="ECO:0000313" key="3">
    <source>
        <dbReference type="EMBL" id="ODV96523.1"/>
    </source>
</evidence>
<sequence>MVYFGIPKLERVLTSFLYILSSKAGSSSSVSNSISISKSTSVTASYSSIIPRVTLGSDNFTNYVDVFYGTENGGNVFPGTSRPFGMAKMGIDVYGASAGDAYSGYAVDGYIYGISMMHESGTGGAPEYGVVAQLPLVGDVDVSTSVAQTKKTKDVATVGYYKVELENDVIIEFAAAERSGIYQYTFPSNSTPNIVVNATHHLYSKTRPWWTQYAVNGSIETPNNATDSYTGYTTIKGGWGDQGPWKIYFCGEFDTEPLDVSSFVGNNTDYTFYSNGSYSALTTVEDEQAGLIFTWDEGTTEIRSRVGISFISTDQACQNILDDFPDNSYNIWDVVEDTQYKWYDDVFGKISMDNSNETLTTLLYSALYGSHLLPSNRTGENPYWTSSEPYYDDWFTIWDTFRCLNPLFNVMDPTRGAELVRSLIDTYKNVGYMPDGRSANQNGRTQGGSNADIVLADAYIKGISQGVNWTEGYAAMVKDAEVTPPYWYDSFAPDASTKDGRGALPDWLKYGWITRNYTRSVTRTMEYAYDDFALSVVAQGLNNTSDYEKYLKRSANWQNIWNFNASTSAYNYTGFVQPKDANGEFNYTNYDPLSCGNCYWSNDEYEGKPVEYGWAVPHDIETLKSFIGDESVFIQRLDDMFGLYGDSLADIGNEPSFLTPYLYNYVNAQYRTVETIRYILNDQYSTGSTGLPGNSDAGAMQAWLFWGIIGLYPVSGTTTYLLSSPFVSNFTLELDNGNTFSVIADNLSETNIFVQNVTVNGDSWDKNWVSHDDVFTNGGEIYFVLGSDPVEWDVGDNPPSPGHYSL</sequence>